<organism evidence="1 2">
    <name type="scientific">Persea americana</name>
    <name type="common">Avocado</name>
    <dbReference type="NCBI Taxonomy" id="3435"/>
    <lineage>
        <taxon>Eukaryota</taxon>
        <taxon>Viridiplantae</taxon>
        <taxon>Streptophyta</taxon>
        <taxon>Embryophyta</taxon>
        <taxon>Tracheophyta</taxon>
        <taxon>Spermatophyta</taxon>
        <taxon>Magnoliopsida</taxon>
        <taxon>Magnoliidae</taxon>
        <taxon>Laurales</taxon>
        <taxon>Lauraceae</taxon>
        <taxon>Persea</taxon>
    </lineage>
</organism>
<comment type="caution">
    <text evidence="1">The sequence shown here is derived from an EMBL/GenBank/DDBJ whole genome shotgun (WGS) entry which is preliminary data.</text>
</comment>
<evidence type="ECO:0000313" key="2">
    <source>
        <dbReference type="Proteomes" id="UP001234297"/>
    </source>
</evidence>
<dbReference type="Proteomes" id="UP001234297">
    <property type="component" value="Chromosome 8"/>
</dbReference>
<keyword evidence="2" id="KW-1185">Reference proteome</keyword>
<proteinExistence type="predicted"/>
<name>A0ACC2LLF5_PERAE</name>
<accession>A0ACC2LLF5</accession>
<reference evidence="1 2" key="1">
    <citation type="journal article" date="2022" name="Hortic Res">
        <title>A haplotype resolved chromosomal level avocado genome allows analysis of novel avocado genes.</title>
        <authorList>
            <person name="Nath O."/>
            <person name="Fletcher S.J."/>
            <person name="Hayward A."/>
            <person name="Shaw L.M."/>
            <person name="Masouleh A.K."/>
            <person name="Furtado A."/>
            <person name="Henry R.J."/>
            <person name="Mitter N."/>
        </authorList>
    </citation>
    <scope>NUCLEOTIDE SEQUENCE [LARGE SCALE GENOMIC DNA]</scope>
    <source>
        <strain evidence="2">cv. Hass</strain>
    </source>
</reference>
<dbReference type="EMBL" id="CM056816">
    <property type="protein sequence ID" value="KAJ8634038.1"/>
    <property type="molecule type" value="Genomic_DNA"/>
</dbReference>
<protein>
    <submittedName>
        <fullName evidence="1">Uncharacterized protein</fullName>
    </submittedName>
</protein>
<gene>
    <name evidence="1" type="ORF">MRB53_027374</name>
</gene>
<evidence type="ECO:0000313" key="1">
    <source>
        <dbReference type="EMBL" id="KAJ8634038.1"/>
    </source>
</evidence>
<sequence>MIRSASLDKLTRRRGACFIVYIPSLPPPHRRRLRCRPMSWSPKAQVSVTGAVGWEWAGTRKRAAAVEGIGQEELSMRDLG</sequence>